<evidence type="ECO:0008006" key="4">
    <source>
        <dbReference type="Google" id="ProtNLM"/>
    </source>
</evidence>
<evidence type="ECO:0000313" key="3">
    <source>
        <dbReference type="Proteomes" id="UP000199054"/>
    </source>
</evidence>
<keyword evidence="1" id="KW-0472">Membrane</keyword>
<dbReference type="OrthoDB" id="7775971at2"/>
<sequence>MPQQCPHCMSEIHAEATTCPSCGAQRGILKPGWSAERWRGAAQIMFIGAGLAALIGLALGYSAATSSWQVNWGVGFFMFMLLSPFMLLFGIAGLVMRRFIPRMQESWFR</sequence>
<dbReference type="AlphaFoldDB" id="A0A1H8KIC9"/>
<keyword evidence="1" id="KW-0812">Transmembrane</keyword>
<proteinExistence type="predicted"/>
<keyword evidence="1" id="KW-1133">Transmembrane helix</keyword>
<accession>A0A1H8KIC9</accession>
<keyword evidence="3" id="KW-1185">Reference proteome</keyword>
<organism evidence="2 3">
    <name type="scientific">Paracoccus alcaliphilus</name>
    <dbReference type="NCBI Taxonomy" id="34002"/>
    <lineage>
        <taxon>Bacteria</taxon>
        <taxon>Pseudomonadati</taxon>
        <taxon>Pseudomonadota</taxon>
        <taxon>Alphaproteobacteria</taxon>
        <taxon>Rhodobacterales</taxon>
        <taxon>Paracoccaceae</taxon>
        <taxon>Paracoccus</taxon>
    </lineage>
</organism>
<gene>
    <name evidence="2" type="ORF">SAMN04489859_102241</name>
</gene>
<feature type="transmembrane region" description="Helical" evidence="1">
    <location>
        <begin position="44"/>
        <end position="64"/>
    </location>
</feature>
<protein>
    <recommendedName>
        <fullName evidence="4">Zinc-ribbon domain-containing protein</fullName>
    </recommendedName>
</protein>
<dbReference type="Proteomes" id="UP000199054">
    <property type="component" value="Unassembled WGS sequence"/>
</dbReference>
<reference evidence="2 3" key="1">
    <citation type="submission" date="2016-10" db="EMBL/GenBank/DDBJ databases">
        <authorList>
            <person name="de Groot N.N."/>
        </authorList>
    </citation>
    <scope>NUCLEOTIDE SEQUENCE [LARGE SCALE GENOMIC DNA]</scope>
    <source>
        <strain evidence="2 3">DSM 8512</strain>
    </source>
</reference>
<feature type="transmembrane region" description="Helical" evidence="1">
    <location>
        <begin position="76"/>
        <end position="96"/>
    </location>
</feature>
<evidence type="ECO:0000313" key="2">
    <source>
        <dbReference type="EMBL" id="SEN92635.1"/>
    </source>
</evidence>
<name>A0A1H8KIC9_9RHOB</name>
<dbReference type="EMBL" id="FODE01000022">
    <property type="protein sequence ID" value="SEN92635.1"/>
    <property type="molecule type" value="Genomic_DNA"/>
</dbReference>
<evidence type="ECO:0000256" key="1">
    <source>
        <dbReference type="SAM" id="Phobius"/>
    </source>
</evidence>
<dbReference type="STRING" id="34002.SAMN04489859_102241"/>